<feature type="compositionally biased region" description="Low complexity" evidence="1">
    <location>
        <begin position="47"/>
        <end position="66"/>
    </location>
</feature>
<protein>
    <recommendedName>
        <fullName evidence="3">CBM2 domain-containing protein</fullName>
    </recommendedName>
</protein>
<dbReference type="EMBL" id="BAAAMR010000039">
    <property type="protein sequence ID" value="GAA2144660.1"/>
    <property type="molecule type" value="Genomic_DNA"/>
</dbReference>
<dbReference type="PROSITE" id="PS51173">
    <property type="entry name" value="CBM2"/>
    <property type="match status" value="1"/>
</dbReference>
<comment type="caution">
    <text evidence="4">The sequence shown here is derived from an EMBL/GenBank/DDBJ whole genome shotgun (WGS) entry which is preliminary data.</text>
</comment>
<keyword evidence="2" id="KW-1133">Transmembrane helix</keyword>
<keyword evidence="5" id="KW-1185">Reference proteome</keyword>
<reference evidence="5" key="1">
    <citation type="journal article" date="2019" name="Int. J. Syst. Evol. Microbiol.">
        <title>The Global Catalogue of Microorganisms (GCM) 10K type strain sequencing project: providing services to taxonomists for standard genome sequencing and annotation.</title>
        <authorList>
            <consortium name="The Broad Institute Genomics Platform"/>
            <consortium name="The Broad Institute Genome Sequencing Center for Infectious Disease"/>
            <person name="Wu L."/>
            <person name="Ma J."/>
        </authorList>
    </citation>
    <scope>NUCLEOTIDE SEQUENCE [LARGE SCALE GENOMIC DNA]</scope>
    <source>
        <strain evidence="5">JCM 13850</strain>
    </source>
</reference>
<name>A0ABP5LEL6_9ACTN</name>
<evidence type="ECO:0000256" key="2">
    <source>
        <dbReference type="SAM" id="Phobius"/>
    </source>
</evidence>
<dbReference type="Gene3D" id="2.60.40.290">
    <property type="match status" value="1"/>
</dbReference>
<feature type="transmembrane region" description="Helical" evidence="2">
    <location>
        <begin position="133"/>
        <end position="156"/>
    </location>
</feature>
<evidence type="ECO:0000259" key="3">
    <source>
        <dbReference type="PROSITE" id="PS51173"/>
    </source>
</evidence>
<feature type="region of interest" description="Disordered" evidence="1">
    <location>
        <begin position="1"/>
        <end position="128"/>
    </location>
</feature>
<dbReference type="Proteomes" id="UP001501020">
    <property type="component" value="Unassembled WGS sequence"/>
</dbReference>
<feature type="domain" description="CBM2" evidence="3">
    <location>
        <begin position="189"/>
        <end position="304"/>
    </location>
</feature>
<dbReference type="SUPFAM" id="SSF49384">
    <property type="entry name" value="Carbohydrate-binding domain"/>
    <property type="match status" value="1"/>
</dbReference>
<keyword evidence="2" id="KW-0472">Membrane</keyword>
<dbReference type="Pfam" id="PF00553">
    <property type="entry name" value="CBM_2"/>
    <property type="match status" value="1"/>
</dbReference>
<gene>
    <name evidence="4" type="ORF">GCM10009727_44580</name>
</gene>
<evidence type="ECO:0000256" key="1">
    <source>
        <dbReference type="SAM" id="MobiDB-lite"/>
    </source>
</evidence>
<accession>A0ABP5LEL6</accession>
<feature type="compositionally biased region" description="Low complexity" evidence="1">
    <location>
        <begin position="119"/>
        <end position="128"/>
    </location>
</feature>
<organism evidence="4 5">
    <name type="scientific">Actinomadura napierensis</name>
    <dbReference type="NCBI Taxonomy" id="267854"/>
    <lineage>
        <taxon>Bacteria</taxon>
        <taxon>Bacillati</taxon>
        <taxon>Actinomycetota</taxon>
        <taxon>Actinomycetes</taxon>
        <taxon>Streptosporangiales</taxon>
        <taxon>Thermomonosporaceae</taxon>
        <taxon>Actinomadura</taxon>
    </lineage>
</organism>
<dbReference type="InterPro" id="IPR001919">
    <property type="entry name" value="CBD2"/>
</dbReference>
<dbReference type="SMART" id="SM00637">
    <property type="entry name" value="CBD_II"/>
    <property type="match status" value="1"/>
</dbReference>
<feature type="compositionally biased region" description="Polar residues" evidence="1">
    <location>
        <begin position="175"/>
        <end position="189"/>
    </location>
</feature>
<dbReference type="InterPro" id="IPR012291">
    <property type="entry name" value="CBM2_carb-bd_dom_sf"/>
</dbReference>
<dbReference type="InterPro" id="IPR008965">
    <property type="entry name" value="CBM2/CBM3_carb-bd_dom_sf"/>
</dbReference>
<evidence type="ECO:0000313" key="4">
    <source>
        <dbReference type="EMBL" id="GAA2144660.1"/>
    </source>
</evidence>
<feature type="compositionally biased region" description="Basic and acidic residues" evidence="1">
    <location>
        <begin position="18"/>
        <end position="31"/>
    </location>
</feature>
<sequence>MSGEEPGYVPPDHTTTVEFRRPAPEGERAEPDATEPDATAPDPPEGGEPSAAPEPTIVDAAPDVTAPDPPDEAEGMPTVDQDDRRVAGQPAPDEEPRTARSGAEGPGTMTNPVVPGFGAPSPRATTAARPRRYGVVTALAAAVLVMLVALGAVSLLSGGGSDDDPAPQAPAVKTTRASGRPSPSGTARNGPTPAEVPVGTVVTGNGITFQVVQRDEGYHEGRLVITNRTRRPMDAWRVSFDAPGADVRNVWEGRLVRAGSHPVIESAEGADPIPPGGTLDVQYGASGTPTTPGHCLLNGAACGF</sequence>
<proteinExistence type="predicted"/>
<evidence type="ECO:0000313" key="5">
    <source>
        <dbReference type="Proteomes" id="UP001501020"/>
    </source>
</evidence>
<keyword evidence="2" id="KW-0812">Transmembrane</keyword>
<feature type="region of interest" description="Disordered" evidence="1">
    <location>
        <begin position="159"/>
        <end position="197"/>
    </location>
</feature>